<keyword evidence="3" id="KW-0805">Transcription regulation</keyword>
<keyword evidence="2" id="KW-0678">Repressor</keyword>
<dbReference type="EMBL" id="CP165628">
    <property type="protein sequence ID" value="XDU73969.1"/>
    <property type="molecule type" value="Genomic_DNA"/>
</dbReference>
<dbReference type="FunFam" id="1.10.10.10:FF:000001">
    <property type="entry name" value="LysR family transcriptional regulator"/>
    <property type="match status" value="1"/>
</dbReference>
<evidence type="ECO:0000256" key="1">
    <source>
        <dbReference type="ARBA" id="ARBA00009437"/>
    </source>
</evidence>
<sequence length="308" mass="34802">MANLKSDALWHHLYWLTVLAEQKSFTRAAERLEVSKAAFSQKIKELETEVGIALVSRTTRSVRLTSAGEKLVAELQQPFADIQKSFFAIRDMKESVQGLIRITAPVAFARQQLLPCLNEFLKSYPLVRIQLEVEDRIVPMVNEGFDIAIRHTNNLPETSIALPLCSTRTLLVASKAYLAAHGVPRHPNDLSTHDCLYYPRGTELPRWIFEEIANPMNQLKVNVKGPLATNNSESIRDAALSGMGIAMLPDFSARVAIEEGQLEEVLMDWRIIEAFADKIWILRPYTIHPPRAVLVFSRWLQGRFGIAE</sequence>
<proteinExistence type="inferred from homology"/>
<dbReference type="Pfam" id="PF00126">
    <property type="entry name" value="HTH_1"/>
    <property type="match status" value="1"/>
</dbReference>
<dbReference type="Pfam" id="PF03466">
    <property type="entry name" value="LysR_substrate"/>
    <property type="match status" value="1"/>
</dbReference>
<dbReference type="PANTHER" id="PTHR30537">
    <property type="entry name" value="HTH-TYPE TRANSCRIPTIONAL REGULATOR"/>
    <property type="match status" value="1"/>
</dbReference>
<dbReference type="InterPro" id="IPR005119">
    <property type="entry name" value="LysR_subst-bd"/>
</dbReference>
<dbReference type="CDD" id="cd08422">
    <property type="entry name" value="PBP2_CrgA_like"/>
    <property type="match status" value="1"/>
</dbReference>
<evidence type="ECO:0000259" key="6">
    <source>
        <dbReference type="PROSITE" id="PS50931"/>
    </source>
</evidence>
<dbReference type="SUPFAM" id="SSF46785">
    <property type="entry name" value="Winged helix' DNA-binding domain"/>
    <property type="match status" value="1"/>
</dbReference>
<dbReference type="InterPro" id="IPR000847">
    <property type="entry name" value="LysR_HTH_N"/>
</dbReference>
<dbReference type="GO" id="GO:0043565">
    <property type="term" value="F:sequence-specific DNA binding"/>
    <property type="evidence" value="ECO:0007669"/>
    <property type="project" value="TreeGrafter"/>
</dbReference>
<feature type="domain" description="HTH lysR-type" evidence="6">
    <location>
        <begin position="10"/>
        <end position="65"/>
    </location>
</feature>
<evidence type="ECO:0000313" key="7">
    <source>
        <dbReference type="EMBL" id="XDU73969.1"/>
    </source>
</evidence>
<evidence type="ECO:0000256" key="3">
    <source>
        <dbReference type="ARBA" id="ARBA00023015"/>
    </source>
</evidence>
<dbReference type="PRINTS" id="PR00039">
    <property type="entry name" value="HTHLYSR"/>
</dbReference>
<dbReference type="InterPro" id="IPR036390">
    <property type="entry name" value="WH_DNA-bd_sf"/>
</dbReference>
<dbReference type="PROSITE" id="PS50931">
    <property type="entry name" value="HTH_LYSR"/>
    <property type="match status" value="1"/>
</dbReference>
<dbReference type="InterPro" id="IPR058163">
    <property type="entry name" value="LysR-type_TF_proteobact-type"/>
</dbReference>
<dbReference type="Gene3D" id="1.10.10.10">
    <property type="entry name" value="Winged helix-like DNA-binding domain superfamily/Winged helix DNA-binding domain"/>
    <property type="match status" value="1"/>
</dbReference>
<dbReference type="SUPFAM" id="SSF53850">
    <property type="entry name" value="Periplasmic binding protein-like II"/>
    <property type="match status" value="1"/>
</dbReference>
<accession>A0AB39VUP3</accession>
<dbReference type="RefSeq" id="WP_369790233.1">
    <property type="nucleotide sequence ID" value="NZ_CP165628.1"/>
</dbReference>
<dbReference type="AlphaFoldDB" id="A0AB39VUP3"/>
<evidence type="ECO:0000256" key="2">
    <source>
        <dbReference type="ARBA" id="ARBA00022491"/>
    </source>
</evidence>
<dbReference type="Gene3D" id="3.40.190.290">
    <property type="match status" value="1"/>
</dbReference>
<organism evidence="7">
    <name type="scientific">Rouxiella sp. WC2420</name>
    <dbReference type="NCBI Taxonomy" id="3234145"/>
    <lineage>
        <taxon>Bacteria</taxon>
        <taxon>Pseudomonadati</taxon>
        <taxon>Pseudomonadota</taxon>
        <taxon>Gammaproteobacteria</taxon>
        <taxon>Enterobacterales</taxon>
        <taxon>Yersiniaceae</taxon>
        <taxon>Rouxiella</taxon>
    </lineage>
</organism>
<comment type="similarity">
    <text evidence="1">Belongs to the LysR transcriptional regulatory family.</text>
</comment>
<dbReference type="InterPro" id="IPR036388">
    <property type="entry name" value="WH-like_DNA-bd_sf"/>
</dbReference>
<name>A0AB39VUP3_9GAMM</name>
<dbReference type="GO" id="GO:0003700">
    <property type="term" value="F:DNA-binding transcription factor activity"/>
    <property type="evidence" value="ECO:0007669"/>
    <property type="project" value="InterPro"/>
</dbReference>
<dbReference type="PANTHER" id="PTHR30537:SF5">
    <property type="entry name" value="HTH-TYPE TRANSCRIPTIONAL ACTIVATOR TTDR-RELATED"/>
    <property type="match status" value="1"/>
</dbReference>
<dbReference type="GO" id="GO:0006351">
    <property type="term" value="P:DNA-templated transcription"/>
    <property type="evidence" value="ECO:0007669"/>
    <property type="project" value="TreeGrafter"/>
</dbReference>
<keyword evidence="5" id="KW-0804">Transcription</keyword>
<reference evidence="7" key="1">
    <citation type="submission" date="2024-07" db="EMBL/GenBank/DDBJ databases">
        <authorList>
            <person name="Biller S.J."/>
        </authorList>
    </citation>
    <scope>NUCLEOTIDE SEQUENCE</scope>
    <source>
        <strain evidence="7">WC2420</strain>
    </source>
</reference>
<evidence type="ECO:0000256" key="5">
    <source>
        <dbReference type="ARBA" id="ARBA00023163"/>
    </source>
</evidence>
<evidence type="ECO:0000256" key="4">
    <source>
        <dbReference type="ARBA" id="ARBA00023125"/>
    </source>
</evidence>
<gene>
    <name evidence="7" type="ORF">AB3G37_07795</name>
</gene>
<keyword evidence="4" id="KW-0238">DNA-binding</keyword>
<protein>
    <submittedName>
        <fullName evidence="7">LysR substrate-binding domain-containing protein</fullName>
    </submittedName>
</protein>